<dbReference type="Proteomes" id="UP000887566">
    <property type="component" value="Unplaced"/>
</dbReference>
<reference evidence="3" key="1">
    <citation type="submission" date="2022-11" db="UniProtKB">
        <authorList>
            <consortium name="WormBaseParasite"/>
        </authorList>
    </citation>
    <scope>IDENTIFICATION</scope>
</reference>
<protein>
    <submittedName>
        <fullName evidence="3">Uncharacterized protein</fullName>
    </submittedName>
</protein>
<sequence>MSPPGALLTPSVGGAHLNERRRRDEANGADGRARTNGASRISGRRTRCPPLFMRLLSVAVLRSYSTPSIDCRPAVAPSSSSSSTLPALPYPKHTSA</sequence>
<name>A0A914VA48_9BILA</name>
<feature type="compositionally biased region" description="Basic and acidic residues" evidence="1">
    <location>
        <begin position="17"/>
        <end position="26"/>
    </location>
</feature>
<dbReference type="AlphaFoldDB" id="A0A914VA48"/>
<evidence type="ECO:0000313" key="2">
    <source>
        <dbReference type="Proteomes" id="UP000887566"/>
    </source>
</evidence>
<proteinExistence type="predicted"/>
<feature type="region of interest" description="Disordered" evidence="1">
    <location>
        <begin position="72"/>
        <end position="96"/>
    </location>
</feature>
<evidence type="ECO:0000313" key="3">
    <source>
        <dbReference type="WBParaSite" id="PSAMB.scaffold1730size28319.g14615.t1"/>
    </source>
</evidence>
<accession>A0A914VA48</accession>
<dbReference type="WBParaSite" id="PSAMB.scaffold1730size28319.g14615.t1">
    <property type="protein sequence ID" value="PSAMB.scaffold1730size28319.g14615.t1"/>
    <property type="gene ID" value="PSAMB.scaffold1730size28319.g14615"/>
</dbReference>
<evidence type="ECO:0000256" key="1">
    <source>
        <dbReference type="SAM" id="MobiDB-lite"/>
    </source>
</evidence>
<organism evidence="2 3">
    <name type="scientific">Plectus sambesii</name>
    <dbReference type="NCBI Taxonomy" id="2011161"/>
    <lineage>
        <taxon>Eukaryota</taxon>
        <taxon>Metazoa</taxon>
        <taxon>Ecdysozoa</taxon>
        <taxon>Nematoda</taxon>
        <taxon>Chromadorea</taxon>
        <taxon>Plectida</taxon>
        <taxon>Plectina</taxon>
        <taxon>Plectoidea</taxon>
        <taxon>Plectidae</taxon>
        <taxon>Plectus</taxon>
    </lineage>
</organism>
<keyword evidence="2" id="KW-1185">Reference proteome</keyword>
<feature type="region of interest" description="Disordered" evidence="1">
    <location>
        <begin position="1"/>
        <end position="45"/>
    </location>
</feature>